<dbReference type="FunFam" id="1.10.10.60:FF:000020">
    <property type="entry name" value="Ceramide synthase 5"/>
    <property type="match status" value="1"/>
</dbReference>
<keyword evidence="15" id="KW-0012">Acyltransferase</keyword>
<dbReference type="PROSITE" id="PS50071">
    <property type="entry name" value="HOMEOBOX_2"/>
    <property type="match status" value="1"/>
</dbReference>
<comment type="pathway">
    <text evidence="3">Sphingolipid metabolism.</text>
</comment>
<dbReference type="InterPro" id="IPR016439">
    <property type="entry name" value="Lag1/Lac1-like"/>
</dbReference>
<dbReference type="GO" id="GO:0005789">
    <property type="term" value="C:endoplasmic reticulum membrane"/>
    <property type="evidence" value="ECO:0007669"/>
    <property type="project" value="UniProtKB-SubCell"/>
</dbReference>
<keyword evidence="4 15" id="KW-0808">Transferase</keyword>
<dbReference type="EC" id="2.3.1.291" evidence="15"/>
<dbReference type="GO" id="GO:0046513">
    <property type="term" value="P:ceramide biosynthetic process"/>
    <property type="evidence" value="ECO:0007669"/>
    <property type="project" value="InterPro"/>
</dbReference>
<dbReference type="EMBL" id="CAHIKZ030004982">
    <property type="protein sequence ID" value="CAE1317952.1"/>
    <property type="molecule type" value="Genomic_DNA"/>
</dbReference>
<dbReference type="Pfam" id="PF00046">
    <property type="entry name" value="Homeodomain"/>
    <property type="match status" value="1"/>
</dbReference>
<keyword evidence="11 12" id="KW-0371">Homeobox</keyword>
<dbReference type="GO" id="GO:0050291">
    <property type="term" value="F:sphingosine N-acyltransferase activity"/>
    <property type="evidence" value="ECO:0007669"/>
    <property type="project" value="InterPro"/>
</dbReference>
<dbReference type="Pfam" id="PF03798">
    <property type="entry name" value="TRAM_LAG1_CLN8"/>
    <property type="match status" value="1"/>
</dbReference>
<dbReference type="GO" id="GO:0003677">
    <property type="term" value="F:DNA binding"/>
    <property type="evidence" value="ECO:0007669"/>
    <property type="project" value="UniProtKB-UniRule"/>
</dbReference>
<dbReference type="CDD" id="cd00086">
    <property type="entry name" value="homeodomain"/>
    <property type="match status" value="1"/>
</dbReference>
<comment type="pathway">
    <text evidence="2">Lipid metabolism; sphingolipid metabolism.</text>
</comment>
<evidence type="ECO:0000256" key="7">
    <source>
        <dbReference type="ARBA" id="ARBA00022989"/>
    </source>
</evidence>
<evidence type="ECO:0000256" key="12">
    <source>
        <dbReference type="RuleBase" id="RU000682"/>
    </source>
</evidence>
<dbReference type="InterPro" id="IPR006634">
    <property type="entry name" value="TLC-dom"/>
</dbReference>
<dbReference type="Gene3D" id="1.10.10.60">
    <property type="entry name" value="Homeodomain-like"/>
    <property type="match status" value="1"/>
</dbReference>
<keyword evidence="5 13" id="KW-0812">Transmembrane</keyword>
<comment type="caution">
    <text evidence="15">The sequence shown here is derived from an EMBL/GenBank/DDBJ whole genome shotgun (WGS) entry which is preliminary data.</text>
</comment>
<keyword evidence="11 12" id="KW-0238">DNA-binding</keyword>
<evidence type="ECO:0000256" key="8">
    <source>
        <dbReference type="ARBA" id="ARBA00023098"/>
    </source>
</evidence>
<proteinExistence type="predicted"/>
<evidence type="ECO:0000256" key="5">
    <source>
        <dbReference type="ARBA" id="ARBA00022692"/>
    </source>
</evidence>
<evidence type="ECO:0000256" key="9">
    <source>
        <dbReference type="ARBA" id="ARBA00023136"/>
    </source>
</evidence>
<evidence type="ECO:0000259" key="14">
    <source>
        <dbReference type="PROSITE" id="PS50071"/>
    </source>
</evidence>
<dbReference type="InterPro" id="IPR009057">
    <property type="entry name" value="Homeodomain-like_sf"/>
</dbReference>
<keyword evidence="6" id="KW-0256">Endoplasmic reticulum</keyword>
<evidence type="ECO:0000256" key="1">
    <source>
        <dbReference type="ARBA" id="ARBA00004477"/>
    </source>
</evidence>
<feature type="transmembrane region" description="Helical" evidence="13">
    <location>
        <begin position="166"/>
        <end position="182"/>
    </location>
</feature>
<organism evidence="15 16">
    <name type="scientific">Acanthosepion pharaonis</name>
    <name type="common">Pharaoh cuttlefish</name>
    <name type="synonym">Sepia pharaonis</name>
    <dbReference type="NCBI Taxonomy" id="158019"/>
    <lineage>
        <taxon>Eukaryota</taxon>
        <taxon>Metazoa</taxon>
        <taxon>Spiralia</taxon>
        <taxon>Lophotrochozoa</taxon>
        <taxon>Mollusca</taxon>
        <taxon>Cephalopoda</taxon>
        <taxon>Coleoidea</taxon>
        <taxon>Decapodiformes</taxon>
        <taxon>Sepiida</taxon>
        <taxon>Sepiina</taxon>
        <taxon>Sepiidae</taxon>
        <taxon>Acanthosepion</taxon>
    </lineage>
</organism>
<evidence type="ECO:0000256" key="13">
    <source>
        <dbReference type="SAM" id="Phobius"/>
    </source>
</evidence>
<comment type="subcellular location">
    <subcellularLocation>
        <location evidence="1">Endoplasmic reticulum membrane</location>
        <topology evidence="1">Multi-pass membrane protein</topology>
    </subcellularLocation>
    <subcellularLocation>
        <location evidence="11 12">Nucleus</location>
    </subcellularLocation>
</comment>
<evidence type="ECO:0000256" key="4">
    <source>
        <dbReference type="ARBA" id="ARBA00022679"/>
    </source>
</evidence>
<keyword evidence="16" id="KW-1185">Reference proteome</keyword>
<evidence type="ECO:0000256" key="3">
    <source>
        <dbReference type="ARBA" id="ARBA00004991"/>
    </source>
</evidence>
<dbReference type="PANTHER" id="PTHR12560:SF0">
    <property type="entry name" value="LD18904P"/>
    <property type="match status" value="1"/>
</dbReference>
<evidence type="ECO:0000256" key="2">
    <source>
        <dbReference type="ARBA" id="ARBA00004760"/>
    </source>
</evidence>
<feature type="transmembrane region" description="Helical" evidence="13">
    <location>
        <begin position="141"/>
        <end position="160"/>
    </location>
</feature>
<evidence type="ECO:0000313" key="16">
    <source>
        <dbReference type="Proteomes" id="UP000597762"/>
    </source>
</evidence>
<dbReference type="Proteomes" id="UP000597762">
    <property type="component" value="Unassembled WGS sequence"/>
</dbReference>
<dbReference type="PANTHER" id="PTHR12560">
    <property type="entry name" value="LONGEVITY ASSURANCE FACTOR 1 LAG1"/>
    <property type="match status" value="1"/>
</dbReference>
<keyword evidence="8" id="KW-0443">Lipid metabolism</keyword>
<dbReference type="SMART" id="SM00389">
    <property type="entry name" value="HOX"/>
    <property type="match status" value="1"/>
</dbReference>
<dbReference type="UniPathway" id="UPA00222"/>
<keyword evidence="11 12" id="KW-0539">Nucleus</keyword>
<dbReference type="GO" id="GO:0005634">
    <property type="term" value="C:nucleus"/>
    <property type="evidence" value="ECO:0007669"/>
    <property type="project" value="UniProtKB-SubCell"/>
</dbReference>
<feature type="domain" description="Homeobox" evidence="14">
    <location>
        <begin position="90"/>
        <end position="133"/>
    </location>
</feature>
<dbReference type="SUPFAM" id="SSF46689">
    <property type="entry name" value="Homeodomain-like"/>
    <property type="match status" value="1"/>
</dbReference>
<name>A0A812E850_ACAPH</name>
<keyword evidence="9 13" id="KW-0472">Membrane</keyword>
<evidence type="ECO:0000313" key="15">
    <source>
        <dbReference type="EMBL" id="CAE1317952.1"/>
    </source>
</evidence>
<comment type="catalytic activity">
    <reaction evidence="10">
        <text>sphinganine + octadecanoyl-CoA = N-(octadecanoyl)-sphinganine + CoA + H(+)</text>
        <dbReference type="Rhea" id="RHEA:36547"/>
        <dbReference type="ChEBI" id="CHEBI:15378"/>
        <dbReference type="ChEBI" id="CHEBI:57287"/>
        <dbReference type="ChEBI" id="CHEBI:57394"/>
        <dbReference type="ChEBI" id="CHEBI:57817"/>
        <dbReference type="ChEBI" id="CHEBI:67033"/>
    </reaction>
    <physiologicalReaction direction="left-to-right" evidence="10">
        <dbReference type="Rhea" id="RHEA:36548"/>
    </physiologicalReaction>
</comment>
<dbReference type="AlphaFoldDB" id="A0A812E850"/>
<dbReference type="InterPro" id="IPR001356">
    <property type="entry name" value="HD"/>
</dbReference>
<feature type="DNA-binding region" description="Homeobox" evidence="11">
    <location>
        <begin position="92"/>
        <end position="134"/>
    </location>
</feature>
<protein>
    <submittedName>
        <fullName evidence="15">CERS5_6</fullName>
        <ecNumber evidence="15">2.3.1.291</ecNumber>
    </submittedName>
</protein>
<feature type="transmembrane region" description="Helical" evidence="13">
    <location>
        <begin position="45"/>
        <end position="62"/>
    </location>
</feature>
<evidence type="ECO:0000256" key="6">
    <source>
        <dbReference type="ARBA" id="ARBA00022824"/>
    </source>
</evidence>
<evidence type="ECO:0000256" key="10">
    <source>
        <dbReference type="ARBA" id="ARBA00049036"/>
    </source>
</evidence>
<sequence length="251" mass="29709">MDALTLWKDIKATFWSEKFWFPKNLTWESLENKDDGIYHPQLNDLYLVLPIAVFLSLFRIFLERYVFCPLGKNLGLKEEKYTRAIYYKALENAYRLNKRPCNGLVQGLAKQTDLSIRQVERWFRIRRNQDKASVLKKFAESGWRCTFYSTIFTYGIVMLFDDFWELFIHHIITILLLTFSWIQNMIRIGTLVLVIHDTIDPIVETEDLRSETEEEVSDEKSLPSLISVFNIRSNAFSLSLLLHIRGTFLIF</sequence>
<gene>
    <name evidence="15" type="ORF">SPHA_68468</name>
</gene>
<evidence type="ECO:0000256" key="11">
    <source>
        <dbReference type="PROSITE-ProRule" id="PRU00108"/>
    </source>
</evidence>
<reference evidence="15" key="1">
    <citation type="submission" date="2021-01" db="EMBL/GenBank/DDBJ databases">
        <authorList>
            <person name="Li R."/>
            <person name="Bekaert M."/>
        </authorList>
    </citation>
    <scope>NUCLEOTIDE SEQUENCE</scope>
    <source>
        <strain evidence="15">Farmed</strain>
    </source>
</reference>
<keyword evidence="7 13" id="KW-1133">Transmembrane helix</keyword>
<dbReference type="OrthoDB" id="537032at2759"/>
<accession>A0A812E850</accession>